<evidence type="ECO:0000313" key="2">
    <source>
        <dbReference type="EMBL" id="CDP05089.1"/>
    </source>
</evidence>
<protein>
    <submittedName>
        <fullName evidence="2">Uncharacterized protein</fullName>
    </submittedName>
</protein>
<dbReference type="PANTHER" id="PTHR34967">
    <property type="entry name" value="OS02G0257200 PROTEIN"/>
    <property type="match status" value="1"/>
</dbReference>
<sequence length="295" mass="32594">MVKLASARESRMYGPRSSRNRLEYINAGLYAFATVVLLSGFAAQLSGEPRSGLVLLLVALPVIALVNVHDLIAHLSGIDCRLNILKFDTQFAAVEFAAPVLQTFGTVLFFLGILFLFLQDERGYGYRKVERHALNMLIAGSALWLLGSIQNSCQIYERAGGHVQILQESIQIPFSMGSLLFLVGAILNSREQTGHIHHGMKLLGLTWIWIGIFGSLLFFAGGLANLVKVFKMQQGDGLQLEKLRGGAQERLLDLREGQVPFILEESSRRRERPAEEGKTAIVPATPYKDVLLSQT</sequence>
<keyword evidence="1" id="KW-0472">Membrane</keyword>
<feature type="transmembrane region" description="Helical" evidence="1">
    <location>
        <begin position="21"/>
        <end position="41"/>
    </location>
</feature>
<evidence type="ECO:0000256" key="1">
    <source>
        <dbReference type="SAM" id="Phobius"/>
    </source>
</evidence>
<dbReference type="Gramene" id="CDP05089">
    <property type="protein sequence ID" value="CDP05089"/>
    <property type="gene ID" value="GSCOC_T00020019001"/>
</dbReference>
<accession>A0A068UA69</accession>
<dbReference type="Proteomes" id="UP000295252">
    <property type="component" value="Chromosome IV"/>
</dbReference>
<dbReference type="AlphaFoldDB" id="A0A068UA69"/>
<keyword evidence="1" id="KW-1133">Transmembrane helix</keyword>
<dbReference type="PhylomeDB" id="A0A068UA69"/>
<evidence type="ECO:0000313" key="3">
    <source>
        <dbReference type="Proteomes" id="UP000295252"/>
    </source>
</evidence>
<feature type="transmembrane region" description="Helical" evidence="1">
    <location>
        <begin position="53"/>
        <end position="75"/>
    </location>
</feature>
<gene>
    <name evidence="2" type="ORF">GSCOC_T00020019001</name>
</gene>
<feature type="transmembrane region" description="Helical" evidence="1">
    <location>
        <begin position="207"/>
        <end position="227"/>
    </location>
</feature>
<dbReference type="STRING" id="49390.A0A068UA69"/>
<feature type="transmembrane region" description="Helical" evidence="1">
    <location>
        <begin position="170"/>
        <end position="187"/>
    </location>
</feature>
<keyword evidence="3" id="KW-1185">Reference proteome</keyword>
<dbReference type="OrthoDB" id="1689175at2759"/>
<name>A0A068UA69_COFCA</name>
<organism evidence="2 3">
    <name type="scientific">Coffea canephora</name>
    <name type="common">Robusta coffee</name>
    <dbReference type="NCBI Taxonomy" id="49390"/>
    <lineage>
        <taxon>Eukaryota</taxon>
        <taxon>Viridiplantae</taxon>
        <taxon>Streptophyta</taxon>
        <taxon>Embryophyta</taxon>
        <taxon>Tracheophyta</taxon>
        <taxon>Spermatophyta</taxon>
        <taxon>Magnoliopsida</taxon>
        <taxon>eudicotyledons</taxon>
        <taxon>Gunneridae</taxon>
        <taxon>Pentapetalae</taxon>
        <taxon>asterids</taxon>
        <taxon>lamiids</taxon>
        <taxon>Gentianales</taxon>
        <taxon>Rubiaceae</taxon>
        <taxon>Ixoroideae</taxon>
        <taxon>Gardenieae complex</taxon>
        <taxon>Bertiereae - Coffeeae clade</taxon>
        <taxon>Coffeeae</taxon>
        <taxon>Coffea</taxon>
    </lineage>
</organism>
<dbReference type="EMBL" id="HG739099">
    <property type="protein sequence ID" value="CDP05089.1"/>
    <property type="molecule type" value="Genomic_DNA"/>
</dbReference>
<proteinExistence type="predicted"/>
<feature type="transmembrane region" description="Helical" evidence="1">
    <location>
        <begin position="133"/>
        <end position="149"/>
    </location>
</feature>
<keyword evidence="1" id="KW-0812">Transmembrane</keyword>
<dbReference type="PANTHER" id="PTHR34967:SF1">
    <property type="entry name" value="OS02G0257200 PROTEIN"/>
    <property type="match status" value="1"/>
</dbReference>
<feature type="transmembrane region" description="Helical" evidence="1">
    <location>
        <begin position="96"/>
        <end position="118"/>
    </location>
</feature>
<dbReference type="OMA" id="RECRLYG"/>
<dbReference type="InParanoid" id="A0A068UA69"/>
<reference evidence="3" key="1">
    <citation type="journal article" date="2014" name="Science">
        <title>The coffee genome provides insight into the convergent evolution of caffeine biosynthesis.</title>
        <authorList>
            <person name="Denoeud F."/>
            <person name="Carretero-Paulet L."/>
            <person name="Dereeper A."/>
            <person name="Droc G."/>
            <person name="Guyot R."/>
            <person name="Pietrella M."/>
            <person name="Zheng C."/>
            <person name="Alberti A."/>
            <person name="Anthony F."/>
            <person name="Aprea G."/>
            <person name="Aury J.M."/>
            <person name="Bento P."/>
            <person name="Bernard M."/>
            <person name="Bocs S."/>
            <person name="Campa C."/>
            <person name="Cenci A."/>
            <person name="Combes M.C."/>
            <person name="Crouzillat D."/>
            <person name="Da Silva C."/>
            <person name="Daddiego L."/>
            <person name="De Bellis F."/>
            <person name="Dussert S."/>
            <person name="Garsmeur O."/>
            <person name="Gayraud T."/>
            <person name="Guignon V."/>
            <person name="Jahn K."/>
            <person name="Jamilloux V."/>
            <person name="Joet T."/>
            <person name="Labadie K."/>
            <person name="Lan T."/>
            <person name="Leclercq J."/>
            <person name="Lepelley M."/>
            <person name="Leroy T."/>
            <person name="Li L.T."/>
            <person name="Librado P."/>
            <person name="Lopez L."/>
            <person name="Munoz A."/>
            <person name="Noel B."/>
            <person name="Pallavicini A."/>
            <person name="Perrotta G."/>
            <person name="Poncet V."/>
            <person name="Pot D."/>
            <person name="Priyono X."/>
            <person name="Rigoreau M."/>
            <person name="Rouard M."/>
            <person name="Rozas J."/>
            <person name="Tranchant-Dubreuil C."/>
            <person name="VanBuren R."/>
            <person name="Zhang Q."/>
            <person name="Andrade A.C."/>
            <person name="Argout X."/>
            <person name="Bertrand B."/>
            <person name="de Kochko A."/>
            <person name="Graziosi G."/>
            <person name="Henry R.J."/>
            <person name="Jayarama X."/>
            <person name="Ming R."/>
            <person name="Nagai C."/>
            <person name="Rounsley S."/>
            <person name="Sankoff D."/>
            <person name="Giuliano G."/>
            <person name="Albert V.A."/>
            <person name="Wincker P."/>
            <person name="Lashermes P."/>
        </authorList>
    </citation>
    <scope>NUCLEOTIDE SEQUENCE [LARGE SCALE GENOMIC DNA]</scope>
    <source>
        <strain evidence="3">cv. DH200-94</strain>
    </source>
</reference>